<evidence type="ECO:0000313" key="2">
    <source>
        <dbReference type="Proteomes" id="UP001180020"/>
    </source>
</evidence>
<reference evidence="1" key="2">
    <citation type="submission" date="2023-06" db="EMBL/GenBank/DDBJ databases">
        <authorList>
            <person name="Ma L."/>
            <person name="Liu K.-W."/>
            <person name="Li Z."/>
            <person name="Hsiao Y.-Y."/>
            <person name="Qi Y."/>
            <person name="Fu T."/>
            <person name="Tang G."/>
            <person name="Zhang D."/>
            <person name="Sun W.-H."/>
            <person name="Liu D.-K."/>
            <person name="Li Y."/>
            <person name="Chen G.-Z."/>
            <person name="Liu X.-D."/>
            <person name="Liao X.-Y."/>
            <person name="Jiang Y.-T."/>
            <person name="Yu X."/>
            <person name="Hao Y."/>
            <person name="Huang J."/>
            <person name="Zhao X.-W."/>
            <person name="Ke S."/>
            <person name="Chen Y.-Y."/>
            <person name="Wu W.-L."/>
            <person name="Hsu J.-L."/>
            <person name="Lin Y.-F."/>
            <person name="Huang M.-D."/>
            <person name="Li C.-Y."/>
            <person name="Huang L."/>
            <person name="Wang Z.-W."/>
            <person name="Zhao X."/>
            <person name="Zhong W.-Y."/>
            <person name="Peng D.-H."/>
            <person name="Ahmad S."/>
            <person name="Lan S."/>
            <person name="Zhang J.-S."/>
            <person name="Tsai W.-C."/>
            <person name="Van De Peer Y."/>
            <person name="Liu Z.-J."/>
        </authorList>
    </citation>
    <scope>NUCLEOTIDE SEQUENCE</scope>
    <source>
        <strain evidence="1">CP</strain>
        <tissue evidence="1">Leaves</tissue>
    </source>
</reference>
<comment type="caution">
    <text evidence="1">The sequence shown here is derived from an EMBL/GenBank/DDBJ whole genome shotgun (WGS) entry which is preliminary data.</text>
</comment>
<evidence type="ECO:0000313" key="1">
    <source>
        <dbReference type="EMBL" id="KAK1307580.1"/>
    </source>
</evidence>
<sequence>MEVSSHYILDRWRKGIKRKHNSIKNCYVDEMSNEYMCMYHDLYSKFVNVAEAVVVSHEKLEYYKKYLDFLYVSLINMNSENISSGIIGEEPLPDLNVHSPIKVRSKGCPSSKRKAPKVYKPSRKQVKISEICNKQNAGEDVGFEAS</sequence>
<protein>
    <recommendedName>
        <fullName evidence="3">Protein FAR1-RELATED SEQUENCE</fullName>
    </recommendedName>
</protein>
<name>A0AAV9E1Z4_ACOCL</name>
<dbReference type="EMBL" id="JAUJYO010000009">
    <property type="protein sequence ID" value="KAK1307580.1"/>
    <property type="molecule type" value="Genomic_DNA"/>
</dbReference>
<evidence type="ECO:0008006" key="3">
    <source>
        <dbReference type="Google" id="ProtNLM"/>
    </source>
</evidence>
<keyword evidence="2" id="KW-1185">Reference proteome</keyword>
<proteinExistence type="predicted"/>
<organism evidence="1 2">
    <name type="scientific">Acorus calamus</name>
    <name type="common">Sweet flag</name>
    <dbReference type="NCBI Taxonomy" id="4465"/>
    <lineage>
        <taxon>Eukaryota</taxon>
        <taxon>Viridiplantae</taxon>
        <taxon>Streptophyta</taxon>
        <taxon>Embryophyta</taxon>
        <taxon>Tracheophyta</taxon>
        <taxon>Spermatophyta</taxon>
        <taxon>Magnoliopsida</taxon>
        <taxon>Liliopsida</taxon>
        <taxon>Acoraceae</taxon>
        <taxon>Acorus</taxon>
    </lineage>
</organism>
<dbReference type="AlphaFoldDB" id="A0AAV9E1Z4"/>
<reference evidence="1" key="1">
    <citation type="journal article" date="2023" name="Nat. Commun.">
        <title>Diploid and tetraploid genomes of Acorus and the evolution of monocots.</title>
        <authorList>
            <person name="Ma L."/>
            <person name="Liu K.W."/>
            <person name="Li Z."/>
            <person name="Hsiao Y.Y."/>
            <person name="Qi Y."/>
            <person name="Fu T."/>
            <person name="Tang G.D."/>
            <person name="Zhang D."/>
            <person name="Sun W.H."/>
            <person name="Liu D.K."/>
            <person name="Li Y."/>
            <person name="Chen G.Z."/>
            <person name="Liu X.D."/>
            <person name="Liao X.Y."/>
            <person name="Jiang Y.T."/>
            <person name="Yu X."/>
            <person name="Hao Y."/>
            <person name="Huang J."/>
            <person name="Zhao X.W."/>
            <person name="Ke S."/>
            <person name="Chen Y.Y."/>
            <person name="Wu W.L."/>
            <person name="Hsu J.L."/>
            <person name="Lin Y.F."/>
            <person name="Huang M.D."/>
            <person name="Li C.Y."/>
            <person name="Huang L."/>
            <person name="Wang Z.W."/>
            <person name="Zhao X."/>
            <person name="Zhong W.Y."/>
            <person name="Peng D.H."/>
            <person name="Ahmad S."/>
            <person name="Lan S."/>
            <person name="Zhang J.S."/>
            <person name="Tsai W.C."/>
            <person name="Van de Peer Y."/>
            <person name="Liu Z.J."/>
        </authorList>
    </citation>
    <scope>NUCLEOTIDE SEQUENCE</scope>
    <source>
        <strain evidence="1">CP</strain>
    </source>
</reference>
<dbReference type="Proteomes" id="UP001180020">
    <property type="component" value="Unassembled WGS sequence"/>
</dbReference>
<accession>A0AAV9E1Z4</accession>
<gene>
    <name evidence="1" type="ORF">QJS10_CPA09g00801</name>
</gene>